<evidence type="ECO:0000313" key="2">
    <source>
        <dbReference type="EMBL" id="KOM47021.1"/>
    </source>
</evidence>
<accession>A0A0L9UWC4</accession>
<evidence type="ECO:0000313" key="3">
    <source>
        <dbReference type="Proteomes" id="UP000053144"/>
    </source>
</evidence>
<dbReference type="Proteomes" id="UP000053144">
    <property type="component" value="Chromosome 7"/>
</dbReference>
<dbReference type="EMBL" id="CM003377">
    <property type="protein sequence ID" value="KOM47021.1"/>
    <property type="molecule type" value="Genomic_DNA"/>
</dbReference>
<proteinExistence type="predicted"/>
<dbReference type="AlphaFoldDB" id="A0A0L9UWC4"/>
<reference evidence="3" key="1">
    <citation type="journal article" date="2015" name="Proc. Natl. Acad. Sci. U.S.A.">
        <title>Genome sequencing of adzuki bean (Vigna angularis) provides insight into high starch and low fat accumulation and domestication.</title>
        <authorList>
            <person name="Yang K."/>
            <person name="Tian Z."/>
            <person name="Chen C."/>
            <person name="Luo L."/>
            <person name="Zhao B."/>
            <person name="Wang Z."/>
            <person name="Yu L."/>
            <person name="Li Y."/>
            <person name="Sun Y."/>
            <person name="Li W."/>
            <person name="Chen Y."/>
            <person name="Li Y."/>
            <person name="Zhang Y."/>
            <person name="Ai D."/>
            <person name="Zhao J."/>
            <person name="Shang C."/>
            <person name="Ma Y."/>
            <person name="Wu B."/>
            <person name="Wang M."/>
            <person name="Gao L."/>
            <person name="Sun D."/>
            <person name="Zhang P."/>
            <person name="Guo F."/>
            <person name="Wang W."/>
            <person name="Li Y."/>
            <person name="Wang J."/>
            <person name="Varshney R.K."/>
            <person name="Wang J."/>
            <person name="Ling H.Q."/>
            <person name="Wan P."/>
        </authorList>
    </citation>
    <scope>NUCLEOTIDE SEQUENCE</scope>
    <source>
        <strain evidence="3">cv. Jingnong 6</strain>
    </source>
</reference>
<name>A0A0L9UWC4_PHAAN</name>
<dbReference type="Gramene" id="KOM47021">
    <property type="protein sequence ID" value="KOM47021"/>
    <property type="gene ID" value="LR48_Vigan07g072500"/>
</dbReference>
<protein>
    <submittedName>
        <fullName evidence="2">Uncharacterized protein</fullName>
    </submittedName>
</protein>
<organism evidence="2 3">
    <name type="scientific">Phaseolus angularis</name>
    <name type="common">Azuki bean</name>
    <name type="synonym">Vigna angularis</name>
    <dbReference type="NCBI Taxonomy" id="3914"/>
    <lineage>
        <taxon>Eukaryota</taxon>
        <taxon>Viridiplantae</taxon>
        <taxon>Streptophyta</taxon>
        <taxon>Embryophyta</taxon>
        <taxon>Tracheophyta</taxon>
        <taxon>Spermatophyta</taxon>
        <taxon>Magnoliopsida</taxon>
        <taxon>eudicotyledons</taxon>
        <taxon>Gunneridae</taxon>
        <taxon>Pentapetalae</taxon>
        <taxon>rosids</taxon>
        <taxon>fabids</taxon>
        <taxon>Fabales</taxon>
        <taxon>Fabaceae</taxon>
        <taxon>Papilionoideae</taxon>
        <taxon>50 kb inversion clade</taxon>
        <taxon>NPAAA clade</taxon>
        <taxon>indigoferoid/millettioid clade</taxon>
        <taxon>Phaseoleae</taxon>
        <taxon>Vigna</taxon>
    </lineage>
</organism>
<feature type="region of interest" description="Disordered" evidence="1">
    <location>
        <begin position="111"/>
        <end position="130"/>
    </location>
</feature>
<gene>
    <name evidence="2" type="ORF">LR48_Vigan07g072500</name>
</gene>
<sequence>MRDNSHSNSTPSAERKFCRIISQHRFHTTLLGKEPKQCPTTTETVMETALRARIEWKMIKRKAQDTCNQQRFHVLGFRTEKKLHVRTYQPRTRNELVRCEALYVADVWAPPDQKSTGSVKRKGREKADVW</sequence>
<evidence type="ECO:0000256" key="1">
    <source>
        <dbReference type="SAM" id="MobiDB-lite"/>
    </source>
</evidence>